<organism evidence="1 2">
    <name type="scientific">Streptomyces synnematoformans</name>
    <dbReference type="NCBI Taxonomy" id="415721"/>
    <lineage>
        <taxon>Bacteria</taxon>
        <taxon>Bacillati</taxon>
        <taxon>Actinomycetota</taxon>
        <taxon>Actinomycetes</taxon>
        <taxon>Kitasatosporales</taxon>
        <taxon>Streptomycetaceae</taxon>
        <taxon>Streptomyces</taxon>
    </lineage>
</organism>
<keyword evidence="2" id="KW-1185">Reference proteome</keyword>
<evidence type="ECO:0000313" key="1">
    <source>
        <dbReference type="EMBL" id="GAA2131628.1"/>
    </source>
</evidence>
<reference evidence="1 2" key="1">
    <citation type="journal article" date="2019" name="Int. J. Syst. Evol. Microbiol.">
        <title>The Global Catalogue of Microorganisms (GCM) 10K type strain sequencing project: providing services to taxonomists for standard genome sequencing and annotation.</title>
        <authorList>
            <consortium name="The Broad Institute Genomics Platform"/>
            <consortium name="The Broad Institute Genome Sequencing Center for Infectious Disease"/>
            <person name="Wu L."/>
            <person name="Ma J."/>
        </authorList>
    </citation>
    <scope>NUCLEOTIDE SEQUENCE [LARGE SCALE GENOMIC DNA]</scope>
    <source>
        <strain evidence="1 2">JCM 15481</strain>
    </source>
</reference>
<dbReference type="RefSeq" id="WP_344291370.1">
    <property type="nucleotide sequence ID" value="NZ_BAAAPF010000139.1"/>
</dbReference>
<sequence length="114" mass="12562">MPDLFDRIHELRTREERRCQAGDPELETLLLVVHAAEEAGAAVEAYRGSRSWGTNGVVTATATQVSDELCAAIVAGLIALDRVCPDARADWQRYLAFGYERAKRENTEAANSAR</sequence>
<dbReference type="EMBL" id="BAAAPF010000139">
    <property type="protein sequence ID" value="GAA2131628.1"/>
    <property type="molecule type" value="Genomic_DNA"/>
</dbReference>
<protein>
    <recommendedName>
        <fullName evidence="3">NTP pyrophosphohydrolase MazG putative catalytic core domain-containing protein</fullName>
    </recommendedName>
</protein>
<proteinExistence type="predicted"/>
<evidence type="ECO:0008006" key="3">
    <source>
        <dbReference type="Google" id="ProtNLM"/>
    </source>
</evidence>
<accession>A0ABN2YUG9</accession>
<evidence type="ECO:0000313" key="2">
    <source>
        <dbReference type="Proteomes" id="UP001500443"/>
    </source>
</evidence>
<name>A0ABN2YUG9_9ACTN</name>
<gene>
    <name evidence="1" type="ORF">GCM10009802_39870</name>
</gene>
<comment type="caution">
    <text evidence="1">The sequence shown here is derived from an EMBL/GenBank/DDBJ whole genome shotgun (WGS) entry which is preliminary data.</text>
</comment>
<dbReference type="Proteomes" id="UP001500443">
    <property type="component" value="Unassembled WGS sequence"/>
</dbReference>